<dbReference type="InterPro" id="IPR006439">
    <property type="entry name" value="HAD-SF_hydro_IA"/>
</dbReference>
<sequence>MKLEKVKAIIFDMDGVLVDSEPLHIEIEKRMFKKAGLDISDEEHARYMGTATDVMWTEIKSSRNLSFDVDEMTRLTIAEAHPFFNSLEKIDPMPGLEELLQKCVARRIPMAVASSSDKETIRIILKKSGLKTYFQHVVSSSEVGKSKPEPDVFLHAAHLLGVVPKNCIVIEDSKNGIKAAKAAGMYCVAYNGVAAENQDQSQADIIINDYSTLKDFLNQNI</sequence>
<dbReference type="SUPFAM" id="SSF56784">
    <property type="entry name" value="HAD-like"/>
    <property type="match status" value="1"/>
</dbReference>
<evidence type="ECO:0000256" key="6">
    <source>
        <dbReference type="ARBA" id="ARBA00023277"/>
    </source>
</evidence>
<evidence type="ECO:0000256" key="3">
    <source>
        <dbReference type="ARBA" id="ARBA00022723"/>
    </source>
</evidence>
<dbReference type="Proteomes" id="UP001145087">
    <property type="component" value="Unassembled WGS sequence"/>
</dbReference>
<dbReference type="NCBIfam" id="TIGR01509">
    <property type="entry name" value="HAD-SF-IA-v3"/>
    <property type="match status" value="1"/>
</dbReference>
<organism evidence="7 8">
    <name type="scientific">Draconibacterium aestuarii</name>
    <dbReference type="NCBI Taxonomy" id="2998507"/>
    <lineage>
        <taxon>Bacteria</taxon>
        <taxon>Pseudomonadati</taxon>
        <taxon>Bacteroidota</taxon>
        <taxon>Bacteroidia</taxon>
        <taxon>Marinilabiliales</taxon>
        <taxon>Prolixibacteraceae</taxon>
        <taxon>Draconibacterium</taxon>
    </lineage>
</organism>
<dbReference type="SFLD" id="SFLDG01129">
    <property type="entry name" value="C1.5:_HAD__Beta-PGM__Phosphata"/>
    <property type="match status" value="1"/>
</dbReference>
<evidence type="ECO:0000256" key="5">
    <source>
        <dbReference type="ARBA" id="ARBA00022842"/>
    </source>
</evidence>
<protein>
    <submittedName>
        <fullName evidence="7">HAD family phosphatase</fullName>
    </submittedName>
</protein>
<dbReference type="CDD" id="cd16423">
    <property type="entry name" value="HAD_BPGM-like"/>
    <property type="match status" value="1"/>
</dbReference>
<comment type="cofactor">
    <cofactor evidence="1">
        <name>Mg(2+)</name>
        <dbReference type="ChEBI" id="CHEBI:18420"/>
    </cofactor>
</comment>
<evidence type="ECO:0000256" key="2">
    <source>
        <dbReference type="ARBA" id="ARBA00006171"/>
    </source>
</evidence>
<dbReference type="PRINTS" id="PR00413">
    <property type="entry name" value="HADHALOGNASE"/>
</dbReference>
<proteinExistence type="inferred from homology"/>
<dbReference type="InterPro" id="IPR023214">
    <property type="entry name" value="HAD_sf"/>
</dbReference>
<dbReference type="InterPro" id="IPR041492">
    <property type="entry name" value="HAD_2"/>
</dbReference>
<dbReference type="GO" id="GO:0046872">
    <property type="term" value="F:metal ion binding"/>
    <property type="evidence" value="ECO:0007669"/>
    <property type="project" value="UniProtKB-KW"/>
</dbReference>
<dbReference type="InterPro" id="IPR023198">
    <property type="entry name" value="PGP-like_dom2"/>
</dbReference>
<dbReference type="Pfam" id="PF13419">
    <property type="entry name" value="HAD_2"/>
    <property type="match status" value="1"/>
</dbReference>
<reference evidence="7" key="1">
    <citation type="submission" date="2022-11" db="EMBL/GenBank/DDBJ databases">
        <title>Marilongibacter aestuarii gen. nov., sp. nov., isolated from tidal flat sediment.</title>
        <authorList>
            <person name="Jiayan W."/>
        </authorList>
    </citation>
    <scope>NUCLEOTIDE SEQUENCE</scope>
    <source>
        <strain evidence="7">Z1-6</strain>
    </source>
</reference>
<dbReference type="Gene3D" id="3.40.50.1000">
    <property type="entry name" value="HAD superfamily/HAD-like"/>
    <property type="match status" value="1"/>
</dbReference>
<dbReference type="FunFam" id="3.40.50.1000:FF:000036">
    <property type="entry name" value="HAD family hydrolase"/>
    <property type="match status" value="1"/>
</dbReference>
<dbReference type="RefSeq" id="WP_343331776.1">
    <property type="nucleotide sequence ID" value="NZ_JAPOHD010000007.1"/>
</dbReference>
<keyword evidence="4" id="KW-0378">Hydrolase</keyword>
<evidence type="ECO:0000313" key="8">
    <source>
        <dbReference type="Proteomes" id="UP001145087"/>
    </source>
</evidence>
<keyword evidence="5" id="KW-0460">Magnesium</keyword>
<dbReference type="AlphaFoldDB" id="A0A9X3F2P0"/>
<dbReference type="InterPro" id="IPR036412">
    <property type="entry name" value="HAD-like_sf"/>
</dbReference>
<keyword evidence="8" id="KW-1185">Reference proteome</keyword>
<name>A0A9X3F2P0_9BACT</name>
<dbReference type="SFLD" id="SFLDG01135">
    <property type="entry name" value="C1.5.6:_HAD__Beta-PGM__Phospha"/>
    <property type="match status" value="1"/>
</dbReference>
<accession>A0A9X3F2P0</accession>
<dbReference type="NCBIfam" id="TIGR01549">
    <property type="entry name" value="HAD-SF-IA-v1"/>
    <property type="match status" value="1"/>
</dbReference>
<dbReference type="Gene3D" id="1.10.150.240">
    <property type="entry name" value="Putative phosphatase, domain 2"/>
    <property type="match status" value="1"/>
</dbReference>
<dbReference type="SFLD" id="SFLDS00003">
    <property type="entry name" value="Haloacid_Dehalogenase"/>
    <property type="match status" value="1"/>
</dbReference>
<comment type="caution">
    <text evidence="7">The sequence shown here is derived from an EMBL/GenBank/DDBJ whole genome shotgun (WGS) entry which is preliminary data.</text>
</comment>
<dbReference type="PANTHER" id="PTHR46193:SF18">
    <property type="entry name" value="HEXITOL PHOSPHATASE B"/>
    <property type="match status" value="1"/>
</dbReference>
<keyword evidence="3" id="KW-0479">Metal-binding</keyword>
<comment type="similarity">
    <text evidence="2">Belongs to the HAD-like hydrolase superfamily. CbbY/CbbZ/Gph/YieH family.</text>
</comment>
<dbReference type="GO" id="GO:0016787">
    <property type="term" value="F:hydrolase activity"/>
    <property type="evidence" value="ECO:0007669"/>
    <property type="project" value="UniProtKB-KW"/>
</dbReference>
<evidence type="ECO:0000256" key="4">
    <source>
        <dbReference type="ARBA" id="ARBA00022801"/>
    </source>
</evidence>
<evidence type="ECO:0000313" key="7">
    <source>
        <dbReference type="EMBL" id="MCY1719439.1"/>
    </source>
</evidence>
<keyword evidence="6" id="KW-0119">Carbohydrate metabolism</keyword>
<gene>
    <name evidence="7" type="ORF">OU798_03750</name>
</gene>
<dbReference type="PANTHER" id="PTHR46193">
    <property type="entry name" value="6-PHOSPHOGLUCONATE PHOSPHATASE"/>
    <property type="match status" value="1"/>
</dbReference>
<dbReference type="EMBL" id="JAPOHD010000007">
    <property type="protein sequence ID" value="MCY1719439.1"/>
    <property type="molecule type" value="Genomic_DNA"/>
</dbReference>
<evidence type="ECO:0000256" key="1">
    <source>
        <dbReference type="ARBA" id="ARBA00001946"/>
    </source>
</evidence>
<dbReference type="InterPro" id="IPR051600">
    <property type="entry name" value="Beta-PGM-like"/>
</dbReference>